<organism evidence="1 2">
    <name type="scientific">Lindgomyces ingoldianus</name>
    <dbReference type="NCBI Taxonomy" id="673940"/>
    <lineage>
        <taxon>Eukaryota</taxon>
        <taxon>Fungi</taxon>
        <taxon>Dikarya</taxon>
        <taxon>Ascomycota</taxon>
        <taxon>Pezizomycotina</taxon>
        <taxon>Dothideomycetes</taxon>
        <taxon>Pleosporomycetidae</taxon>
        <taxon>Pleosporales</taxon>
        <taxon>Lindgomycetaceae</taxon>
        <taxon>Lindgomyces</taxon>
    </lineage>
</organism>
<comment type="caution">
    <text evidence="1">The sequence shown here is derived from an EMBL/GenBank/DDBJ whole genome shotgun (WGS) entry which is preliminary data.</text>
</comment>
<dbReference type="Proteomes" id="UP000799755">
    <property type="component" value="Unassembled WGS sequence"/>
</dbReference>
<name>A0ACB6R4Q3_9PLEO</name>
<sequence length="644" mass="73522">MPRIELCLPRRLSVGLFASSDLIEGITNSDCIGGLKQRLLQLLHTLNERYKHITPSIKSQYLQSFANGGNIELLAFHLESYEPYQMKKNKDMNSLKEKSMHTAFGSEYQLDAINVDERNCDSSDYNRLFSNLKARDSLAKAAGLDFDLYHLSEQIEPNATVLSWYRDWACHGAYLHGTPTSLIGLFSDIMDLSPTTERMHFSLSNPTLAEDRLRRDPKLSRSPRWGFPTVNVLSKHGTGLNQAISAEKVQIAECHSFCQLADAISFCRSPHEPYSRTRTIVRNFFFGVRAITERPAEEADEFEQEMDKERKNSLNSPDSSSTSDRNCSGNVFISTTPVFCTAICELMEEAENIPVRCLSVFLVFIPPRQRYFPRKINVQVPLQRRLVRNIPCRVEMISSIGICILKGDLIILYHTSWLCKNHPFHLSVKVNPFWRRDNERFNRNKITANSMLLLLLEPRRRLIGCKLLILSEFIYAPWHVPVSGSKNGNDVVDPFRVSILVQFLLICDPKFRGQLIYWPHALLYLTLGQAPCRNPSTAHDEKFRGKTSGKEWERNQCLSGASFQVEILVERARTWCTTRVSRHGSSPWVWQPPSPFVKLTMGFQSALLRREYHDAGDMTAIVLGGVRAARYKSAERDRVQPGTA</sequence>
<accession>A0ACB6R4Q3</accession>
<evidence type="ECO:0000313" key="2">
    <source>
        <dbReference type="Proteomes" id="UP000799755"/>
    </source>
</evidence>
<keyword evidence="2" id="KW-1185">Reference proteome</keyword>
<dbReference type="EMBL" id="MU003498">
    <property type="protein sequence ID" value="KAF2474047.1"/>
    <property type="molecule type" value="Genomic_DNA"/>
</dbReference>
<protein>
    <submittedName>
        <fullName evidence="1">Uncharacterized protein</fullName>
    </submittedName>
</protein>
<gene>
    <name evidence="1" type="ORF">BDR25DRAFT_391916</name>
</gene>
<proteinExistence type="predicted"/>
<evidence type="ECO:0000313" key="1">
    <source>
        <dbReference type="EMBL" id="KAF2474047.1"/>
    </source>
</evidence>
<reference evidence="1" key="1">
    <citation type="journal article" date="2020" name="Stud. Mycol.">
        <title>101 Dothideomycetes genomes: a test case for predicting lifestyles and emergence of pathogens.</title>
        <authorList>
            <person name="Haridas S."/>
            <person name="Albert R."/>
            <person name="Binder M."/>
            <person name="Bloem J."/>
            <person name="Labutti K."/>
            <person name="Salamov A."/>
            <person name="Andreopoulos B."/>
            <person name="Baker S."/>
            <person name="Barry K."/>
            <person name="Bills G."/>
            <person name="Bluhm B."/>
            <person name="Cannon C."/>
            <person name="Castanera R."/>
            <person name="Culley D."/>
            <person name="Daum C."/>
            <person name="Ezra D."/>
            <person name="Gonzalez J."/>
            <person name="Henrissat B."/>
            <person name="Kuo A."/>
            <person name="Liang C."/>
            <person name="Lipzen A."/>
            <person name="Lutzoni F."/>
            <person name="Magnuson J."/>
            <person name="Mondo S."/>
            <person name="Nolan M."/>
            <person name="Ohm R."/>
            <person name="Pangilinan J."/>
            <person name="Park H.-J."/>
            <person name="Ramirez L."/>
            <person name="Alfaro M."/>
            <person name="Sun H."/>
            <person name="Tritt A."/>
            <person name="Yoshinaga Y."/>
            <person name="Zwiers L.-H."/>
            <person name="Turgeon B."/>
            <person name="Goodwin S."/>
            <person name="Spatafora J."/>
            <person name="Crous P."/>
            <person name="Grigoriev I."/>
        </authorList>
    </citation>
    <scope>NUCLEOTIDE SEQUENCE</scope>
    <source>
        <strain evidence="1">ATCC 200398</strain>
    </source>
</reference>